<accession>A0A1Y6HRR6</accession>
<geneLocation type="plasmid" evidence="3">
    <name>ppd885-29</name>
</geneLocation>
<gene>
    <name evidence="2" type="ORF">PD5205_04015</name>
    <name evidence="1" type="ORF">PD885_04013</name>
</gene>
<name>A0A1Y6HRR6_9XANT</name>
<dbReference type="RefSeq" id="WP_065975503.1">
    <property type="nucleotide sequence ID" value="NZ_CP016831.1"/>
</dbReference>
<keyword evidence="3" id="KW-1185">Reference proteome</keyword>
<geneLocation type="plasmid" evidence="4">
    <name>ppd5205-30</name>
</geneLocation>
<protein>
    <recommendedName>
        <fullName evidence="5">HIRAN domain-containing protein</fullName>
    </recommendedName>
</protein>
<dbReference type="AlphaFoldDB" id="A0A1Y6HRR6"/>
<evidence type="ECO:0000313" key="1">
    <source>
        <dbReference type="EMBL" id="SMR01255.1"/>
    </source>
</evidence>
<geneLocation type="plasmid" evidence="1">
    <name>pPD885-29</name>
</geneLocation>
<evidence type="ECO:0008006" key="5">
    <source>
        <dbReference type="Google" id="ProtNLM"/>
    </source>
</evidence>
<reference evidence="1 3" key="2">
    <citation type="submission" date="2017-05" db="EMBL/GenBank/DDBJ databases">
        <authorList>
            <person name="Blom J."/>
        </authorList>
    </citation>
    <scope>NUCLEOTIDE SEQUENCE [LARGE SCALE GENOMIC DNA]</scope>
    <source>
        <strain evidence="1">PD885</strain>
        <plasmid evidence="3">ppd885-29</plasmid>
        <plasmid evidence="1">pPD885-29</plasmid>
    </source>
</reference>
<evidence type="ECO:0000313" key="4">
    <source>
        <dbReference type="Proteomes" id="UP000195953"/>
    </source>
</evidence>
<sequence>MQQQGVPTWPSAGCFEVQATGSRAYRGALGAIAQNPAGQTNLTFFRVVLVPNDQNPYDSNAVAVLYRSGSVEFELLGHLSQALALDYRARMAALGHEAMVSVCDAMLSGGLEANDRDYAFVLELDLDLNQIPVVRDEDVAFDPLRQPANPEFRKDADGLYRFRCWLPGGLDGHHRKNRTKAWTTQAWDTVNYYLQNAQGIGLGSKLLSIPKDQHRAVFGDYFAEAVVEAIDKRWVTLRLDHAWTDSLPTL</sequence>
<dbReference type="OrthoDB" id="6058543at2"/>
<dbReference type="GeneID" id="61896244"/>
<evidence type="ECO:0000313" key="2">
    <source>
        <dbReference type="EMBL" id="SMR06017.1"/>
    </source>
</evidence>
<dbReference type="Proteomes" id="UP000195877">
    <property type="component" value="Plasmid pPD885-29"/>
</dbReference>
<organism evidence="2 4">
    <name type="scientific">Xanthomonas fragariae</name>
    <dbReference type="NCBI Taxonomy" id="48664"/>
    <lineage>
        <taxon>Bacteria</taxon>
        <taxon>Pseudomonadati</taxon>
        <taxon>Pseudomonadota</taxon>
        <taxon>Gammaproteobacteria</taxon>
        <taxon>Lysobacterales</taxon>
        <taxon>Lysobacteraceae</taxon>
        <taxon>Xanthomonas</taxon>
    </lineage>
</organism>
<dbReference type="EMBL" id="LT853883">
    <property type="protein sequence ID" value="SMR01255.1"/>
    <property type="molecule type" value="Genomic_DNA"/>
</dbReference>
<evidence type="ECO:0000313" key="3">
    <source>
        <dbReference type="Proteomes" id="UP000195877"/>
    </source>
</evidence>
<dbReference type="eggNOG" id="ENOG50312N1">
    <property type="taxonomic scope" value="Bacteria"/>
</dbReference>
<reference evidence="2 4" key="1">
    <citation type="submission" date="2017-05" db="EMBL/GenBank/DDBJ databases">
        <authorList>
            <person name="Song R."/>
            <person name="Chenine A.L."/>
            <person name="Ruprecht R.M."/>
        </authorList>
    </citation>
    <scope>NUCLEOTIDE SEQUENCE [LARGE SCALE GENOMIC DNA]</scope>
    <source>
        <strain evidence="2">PD5205</strain>
        <plasmid evidence="4">ppd5205-30</plasmid>
    </source>
</reference>
<dbReference type="KEGG" id="xfr:BER92_19485"/>
<dbReference type="Proteomes" id="UP000195953">
    <property type="component" value="Plasmid pPD5205-30"/>
</dbReference>
<dbReference type="EMBL" id="LT853886">
    <property type="protein sequence ID" value="SMR06017.1"/>
    <property type="molecule type" value="Genomic_DNA"/>
</dbReference>
<dbReference type="Gene3D" id="3.30.70.2330">
    <property type="match status" value="1"/>
</dbReference>
<keyword evidence="1" id="KW-0614">Plasmid</keyword>
<proteinExistence type="predicted"/>